<dbReference type="Proteomes" id="UP000009046">
    <property type="component" value="Unassembled WGS sequence"/>
</dbReference>
<feature type="region of interest" description="Disordered" evidence="1">
    <location>
        <begin position="70"/>
        <end position="89"/>
    </location>
</feature>
<organism>
    <name type="scientific">Pediculus humanus subsp. corporis</name>
    <name type="common">Body louse</name>
    <dbReference type="NCBI Taxonomy" id="121224"/>
    <lineage>
        <taxon>Eukaryota</taxon>
        <taxon>Metazoa</taxon>
        <taxon>Ecdysozoa</taxon>
        <taxon>Arthropoda</taxon>
        <taxon>Hexapoda</taxon>
        <taxon>Insecta</taxon>
        <taxon>Pterygota</taxon>
        <taxon>Neoptera</taxon>
        <taxon>Paraneoptera</taxon>
        <taxon>Psocodea</taxon>
        <taxon>Troctomorpha</taxon>
        <taxon>Phthiraptera</taxon>
        <taxon>Anoplura</taxon>
        <taxon>Pediculidae</taxon>
        <taxon>Pediculus</taxon>
    </lineage>
</organism>
<evidence type="ECO:0000313" key="4">
    <source>
        <dbReference type="Proteomes" id="UP000009046"/>
    </source>
</evidence>
<feature type="compositionally biased region" description="Low complexity" evidence="1">
    <location>
        <begin position="77"/>
        <end position="88"/>
    </location>
</feature>
<reference evidence="2" key="2">
    <citation type="submission" date="2007-04" db="EMBL/GenBank/DDBJ databases">
        <title>The genome of the human body louse.</title>
        <authorList>
            <consortium name="The Human Body Louse Genome Consortium"/>
            <person name="Kirkness E."/>
            <person name="Walenz B."/>
            <person name="Hass B."/>
            <person name="Bruggner R."/>
            <person name="Strausberg R."/>
        </authorList>
    </citation>
    <scope>NUCLEOTIDE SEQUENCE</scope>
    <source>
        <strain evidence="2">USDA</strain>
    </source>
</reference>
<dbReference type="RefSeq" id="XP_002424832.1">
    <property type="nucleotide sequence ID" value="XM_002424787.1"/>
</dbReference>
<gene>
    <name evidence="3" type="primary">8236484</name>
    <name evidence="2" type="ORF">Phum_PHUM155230</name>
</gene>
<dbReference type="AlphaFoldDB" id="E0VFD8"/>
<reference evidence="2" key="1">
    <citation type="submission" date="2007-04" db="EMBL/GenBank/DDBJ databases">
        <title>Annotation of Pediculus humanus corporis strain USDA.</title>
        <authorList>
            <person name="Kirkness E."/>
            <person name="Hannick L."/>
            <person name="Hass B."/>
            <person name="Bruggner R."/>
            <person name="Lawson D."/>
            <person name="Bidwell S."/>
            <person name="Joardar V."/>
            <person name="Caler E."/>
            <person name="Walenz B."/>
            <person name="Inman J."/>
            <person name="Schobel S."/>
            <person name="Galinsky K."/>
            <person name="Amedeo P."/>
            <person name="Strausberg R."/>
        </authorList>
    </citation>
    <scope>NUCLEOTIDE SEQUENCE</scope>
    <source>
        <strain evidence="2">USDA</strain>
    </source>
</reference>
<feature type="region of interest" description="Disordered" evidence="1">
    <location>
        <begin position="252"/>
        <end position="273"/>
    </location>
</feature>
<feature type="compositionally biased region" description="Gly residues" evidence="1">
    <location>
        <begin position="258"/>
        <end position="268"/>
    </location>
</feature>
<name>E0VFD8_PEDHC</name>
<protein>
    <submittedName>
        <fullName evidence="2 3">Uncharacterized protein</fullName>
    </submittedName>
</protein>
<evidence type="ECO:0000313" key="3">
    <source>
        <dbReference type="EnsemblMetazoa" id="PHUM155230-PA"/>
    </source>
</evidence>
<proteinExistence type="predicted"/>
<dbReference type="EMBL" id="AAZO01001814">
    <property type="status" value="NOT_ANNOTATED_CDS"/>
    <property type="molecule type" value="Genomic_DNA"/>
</dbReference>
<dbReference type="EMBL" id="DS235111">
    <property type="protein sequence ID" value="EEB12094.1"/>
    <property type="molecule type" value="Genomic_DNA"/>
</dbReference>
<evidence type="ECO:0000313" key="2">
    <source>
        <dbReference type="EMBL" id="EEB12094.1"/>
    </source>
</evidence>
<dbReference type="InParanoid" id="E0VFD8"/>
<dbReference type="KEGG" id="phu:Phum_PHUM155230"/>
<dbReference type="VEuPathDB" id="VectorBase:PHUM155230"/>
<evidence type="ECO:0000256" key="1">
    <source>
        <dbReference type="SAM" id="MobiDB-lite"/>
    </source>
</evidence>
<dbReference type="HOGENOM" id="CLU_755033_0_0_1"/>
<dbReference type="CTD" id="8236484"/>
<dbReference type="GeneID" id="8236484"/>
<sequence length="367" mass="41242">MNSSYSSVTSFCLIENFPFDTTGGGGGGEREKKLKHLSPDREELCKTLNESKSKPQDWARKLVGSIRRKVSTKKQNTGTTRTEAGTTGRQEHIIHRLKKVFTDLEEFELSPKIESRHRKMSLTVTKQYQMERKYSKKGFVHQRTIGNEYETSKWWYDNDDDDVVDDDVTTKSDSVNFEKCKIRRKLSFPSCRDGSYVKTDVKYTRKKDATLLALIFKKQTSFDVKKDGGEMEKSKDNNNKYMKIPDFSFSSNEIASSGDGGDGDGSGDMVGQETTGRRVNRDEINGVVLISGNVSSDKTGSFVTNNIININGPDNQMGSKSKKMSRSCGQVEIIPYDPAAQENFLRATMSIFLAVSPPSSKIQVMIN</sequence>
<reference evidence="3" key="3">
    <citation type="submission" date="2020-05" db="UniProtKB">
        <authorList>
            <consortium name="EnsemblMetazoa"/>
        </authorList>
    </citation>
    <scope>IDENTIFICATION</scope>
    <source>
        <strain evidence="3">USDA</strain>
    </source>
</reference>
<dbReference type="EnsemblMetazoa" id="PHUM155230-RA">
    <property type="protein sequence ID" value="PHUM155230-PA"/>
    <property type="gene ID" value="PHUM155230"/>
</dbReference>
<keyword evidence="4" id="KW-1185">Reference proteome</keyword>
<accession>E0VFD8</accession>